<feature type="region of interest" description="Disordered" evidence="1">
    <location>
        <begin position="46"/>
        <end position="69"/>
    </location>
</feature>
<name>A0ABQ2LP11_9ACTN</name>
<accession>A0ABQ2LP11</accession>
<gene>
    <name evidence="2" type="ORF">GCM10012286_20630</name>
</gene>
<evidence type="ECO:0000256" key="1">
    <source>
        <dbReference type="SAM" id="MobiDB-lite"/>
    </source>
</evidence>
<evidence type="ECO:0000313" key="2">
    <source>
        <dbReference type="EMBL" id="GGO41217.1"/>
    </source>
</evidence>
<dbReference type="Proteomes" id="UP000656881">
    <property type="component" value="Unassembled WGS sequence"/>
</dbReference>
<organism evidence="2 3">
    <name type="scientific">Streptomyces lasiicapitis</name>
    <dbReference type="NCBI Taxonomy" id="1923961"/>
    <lineage>
        <taxon>Bacteria</taxon>
        <taxon>Bacillati</taxon>
        <taxon>Actinomycetota</taxon>
        <taxon>Actinomycetes</taxon>
        <taxon>Kitasatosporales</taxon>
        <taxon>Streptomycetaceae</taxon>
        <taxon>Streptomyces</taxon>
    </lineage>
</organism>
<feature type="compositionally biased region" description="Low complexity" evidence="1">
    <location>
        <begin position="54"/>
        <end position="69"/>
    </location>
</feature>
<proteinExistence type="predicted"/>
<keyword evidence="3" id="KW-1185">Reference proteome</keyword>
<protein>
    <submittedName>
        <fullName evidence="2">Uncharacterized protein</fullName>
    </submittedName>
</protein>
<evidence type="ECO:0000313" key="3">
    <source>
        <dbReference type="Proteomes" id="UP000656881"/>
    </source>
</evidence>
<comment type="caution">
    <text evidence="2">The sequence shown here is derived from an EMBL/GenBank/DDBJ whole genome shotgun (WGS) entry which is preliminary data.</text>
</comment>
<dbReference type="EMBL" id="BMNG01000004">
    <property type="protein sequence ID" value="GGO41217.1"/>
    <property type="molecule type" value="Genomic_DNA"/>
</dbReference>
<reference evidence="3" key="1">
    <citation type="journal article" date="2019" name="Int. J. Syst. Evol. Microbiol.">
        <title>The Global Catalogue of Microorganisms (GCM) 10K type strain sequencing project: providing services to taxonomists for standard genome sequencing and annotation.</title>
        <authorList>
            <consortium name="The Broad Institute Genomics Platform"/>
            <consortium name="The Broad Institute Genome Sequencing Center for Infectious Disease"/>
            <person name="Wu L."/>
            <person name="Ma J."/>
        </authorList>
    </citation>
    <scope>NUCLEOTIDE SEQUENCE [LARGE SCALE GENOMIC DNA]</scope>
    <source>
        <strain evidence="3">CGMCC 4.7349</strain>
    </source>
</reference>
<sequence length="69" mass="6946">MSSAFALGMREATVSAIGCGDMGTLLVGATLCGVYVILPQEVRGNVRRRMPQESAASAAKTGSGSGTPT</sequence>